<organism evidence="1 2">
    <name type="scientific">Gossypium schwendimanii</name>
    <name type="common">Cotton</name>
    <dbReference type="NCBI Taxonomy" id="34291"/>
    <lineage>
        <taxon>Eukaryota</taxon>
        <taxon>Viridiplantae</taxon>
        <taxon>Streptophyta</taxon>
        <taxon>Embryophyta</taxon>
        <taxon>Tracheophyta</taxon>
        <taxon>Spermatophyta</taxon>
        <taxon>Magnoliopsida</taxon>
        <taxon>eudicotyledons</taxon>
        <taxon>Gunneridae</taxon>
        <taxon>Pentapetalae</taxon>
        <taxon>rosids</taxon>
        <taxon>malvids</taxon>
        <taxon>Malvales</taxon>
        <taxon>Malvaceae</taxon>
        <taxon>Malvoideae</taxon>
        <taxon>Gossypium</taxon>
    </lineage>
</organism>
<keyword evidence="2" id="KW-1185">Reference proteome</keyword>
<name>A0A7J9MD83_GOSSC</name>
<comment type="caution">
    <text evidence="1">The sequence shown here is derived from an EMBL/GenBank/DDBJ whole genome shotgun (WGS) entry which is preliminary data.</text>
</comment>
<accession>A0A7J9MD83</accession>
<proteinExistence type="predicted"/>
<gene>
    <name evidence="1" type="ORF">Goshw_020218</name>
</gene>
<protein>
    <submittedName>
        <fullName evidence="1">Uncharacterized protein</fullName>
    </submittedName>
</protein>
<evidence type="ECO:0000313" key="2">
    <source>
        <dbReference type="Proteomes" id="UP000593576"/>
    </source>
</evidence>
<dbReference type="EMBL" id="JABFAF010000010">
    <property type="protein sequence ID" value="MBA0868894.1"/>
    <property type="molecule type" value="Genomic_DNA"/>
</dbReference>
<dbReference type="AlphaFoldDB" id="A0A7J9MD83"/>
<reference evidence="1 2" key="1">
    <citation type="journal article" date="2019" name="Genome Biol. Evol.">
        <title>Insights into the evolution of the New World diploid cottons (Gossypium, subgenus Houzingenia) based on genome sequencing.</title>
        <authorList>
            <person name="Grover C.E."/>
            <person name="Arick M.A. 2nd"/>
            <person name="Thrash A."/>
            <person name="Conover J.L."/>
            <person name="Sanders W.S."/>
            <person name="Peterson D.G."/>
            <person name="Frelichowski J.E."/>
            <person name="Scheffler J.A."/>
            <person name="Scheffler B.E."/>
            <person name="Wendel J.F."/>
        </authorList>
    </citation>
    <scope>NUCLEOTIDE SEQUENCE [LARGE SCALE GENOMIC DNA]</scope>
    <source>
        <strain evidence="1">1</strain>
        <tissue evidence="1">Leaf</tissue>
    </source>
</reference>
<sequence length="71" mass="8081">MAVEVEGDALSVVKNLQKGGDDSRKFVLSLKTVNAVAYLDMLRRRWKEINRGSQQSDVGCFDMQSERVEEF</sequence>
<dbReference type="Proteomes" id="UP000593576">
    <property type="component" value="Unassembled WGS sequence"/>
</dbReference>
<evidence type="ECO:0000313" key="1">
    <source>
        <dbReference type="EMBL" id="MBA0868894.1"/>
    </source>
</evidence>